<proteinExistence type="predicted"/>
<reference evidence="1 2" key="1">
    <citation type="journal article" date="2019" name="Sci. Rep.">
        <title>Orb-weaving spider Araneus ventricosus genome elucidates the spidroin gene catalogue.</title>
        <authorList>
            <person name="Kono N."/>
            <person name="Nakamura H."/>
            <person name="Ohtoshi R."/>
            <person name="Moran D.A.P."/>
            <person name="Shinohara A."/>
            <person name="Yoshida Y."/>
            <person name="Fujiwara M."/>
            <person name="Mori M."/>
            <person name="Tomita M."/>
            <person name="Arakawa K."/>
        </authorList>
    </citation>
    <scope>NUCLEOTIDE SEQUENCE [LARGE SCALE GENOMIC DNA]</scope>
</reference>
<sequence length="192" mass="21763">MISISVYWYRRNPPPENGASVRQPSARRRHWGNAVPLGTLLGAGTDGSLLKQERDYRRNIQTPPSYPQPLQQLACAQSHESKRCRRATQCEHDVSHASCSDYHLLQRLQRFRGKCLTVPPIVPILLPTTTICYSTRKGSWPRSISTLKSTCRRLSHAGSALRRRISSAQVYRNWCYGMTRASVSVILMLRGS</sequence>
<protein>
    <submittedName>
        <fullName evidence="1">Uncharacterized protein</fullName>
    </submittedName>
</protein>
<keyword evidence="2" id="KW-1185">Reference proteome</keyword>
<dbReference type="AlphaFoldDB" id="A0A4Y2BH26"/>
<gene>
    <name evidence="1" type="ORF">AVEN_179490_1</name>
</gene>
<dbReference type="EMBL" id="BGPR01000072">
    <property type="protein sequence ID" value="GBL90586.1"/>
    <property type="molecule type" value="Genomic_DNA"/>
</dbReference>
<organism evidence="1 2">
    <name type="scientific">Araneus ventricosus</name>
    <name type="common">Orbweaver spider</name>
    <name type="synonym">Epeira ventricosa</name>
    <dbReference type="NCBI Taxonomy" id="182803"/>
    <lineage>
        <taxon>Eukaryota</taxon>
        <taxon>Metazoa</taxon>
        <taxon>Ecdysozoa</taxon>
        <taxon>Arthropoda</taxon>
        <taxon>Chelicerata</taxon>
        <taxon>Arachnida</taxon>
        <taxon>Araneae</taxon>
        <taxon>Araneomorphae</taxon>
        <taxon>Entelegynae</taxon>
        <taxon>Araneoidea</taxon>
        <taxon>Araneidae</taxon>
        <taxon>Araneus</taxon>
    </lineage>
</organism>
<comment type="caution">
    <text evidence="1">The sequence shown here is derived from an EMBL/GenBank/DDBJ whole genome shotgun (WGS) entry which is preliminary data.</text>
</comment>
<accession>A0A4Y2BH26</accession>
<evidence type="ECO:0000313" key="2">
    <source>
        <dbReference type="Proteomes" id="UP000499080"/>
    </source>
</evidence>
<dbReference type="Proteomes" id="UP000499080">
    <property type="component" value="Unassembled WGS sequence"/>
</dbReference>
<name>A0A4Y2BH26_ARAVE</name>
<evidence type="ECO:0000313" key="1">
    <source>
        <dbReference type="EMBL" id="GBL90586.1"/>
    </source>
</evidence>